<evidence type="ECO:0000313" key="1">
    <source>
        <dbReference type="EMBL" id="GAA5134943.1"/>
    </source>
</evidence>
<protein>
    <submittedName>
        <fullName evidence="1">Uncharacterized protein</fullName>
    </submittedName>
</protein>
<dbReference type="EMBL" id="BAABIA010000002">
    <property type="protein sequence ID" value="GAA5134943.1"/>
    <property type="molecule type" value="Genomic_DNA"/>
</dbReference>
<sequence length="124" mass="14309">MNQEMPDISATPTVFGQFLTEIERLNNTDFQKLHEWICRRYDQKVTQTVVEVIESDQIDDTRVVVSIDGFGIIRCRLQCLSERDNEGPGIYYDWKDTGIGEGSFFADLDVAIKEARRMLLRSSL</sequence>
<dbReference type="RefSeq" id="WP_345735023.1">
    <property type="nucleotide sequence ID" value="NZ_BAABIA010000002.1"/>
</dbReference>
<dbReference type="Proteomes" id="UP001499852">
    <property type="component" value="Unassembled WGS sequence"/>
</dbReference>
<evidence type="ECO:0000313" key="2">
    <source>
        <dbReference type="Proteomes" id="UP001499852"/>
    </source>
</evidence>
<comment type="caution">
    <text evidence="1">The sequence shown here is derived from an EMBL/GenBank/DDBJ whole genome shotgun (WGS) entry which is preliminary data.</text>
</comment>
<proteinExistence type="predicted"/>
<reference evidence="2" key="1">
    <citation type="journal article" date="2019" name="Int. J. Syst. Evol. Microbiol.">
        <title>The Global Catalogue of Microorganisms (GCM) 10K type strain sequencing project: providing services to taxonomists for standard genome sequencing and annotation.</title>
        <authorList>
            <consortium name="The Broad Institute Genomics Platform"/>
            <consortium name="The Broad Institute Genome Sequencing Center for Infectious Disease"/>
            <person name="Wu L."/>
            <person name="Ma J."/>
        </authorList>
    </citation>
    <scope>NUCLEOTIDE SEQUENCE [LARGE SCALE GENOMIC DNA]</scope>
    <source>
        <strain evidence="2">JCM 18053</strain>
    </source>
</reference>
<organism evidence="1 2">
    <name type="scientific">Prosthecobacter algae</name>
    <dbReference type="NCBI Taxonomy" id="1144682"/>
    <lineage>
        <taxon>Bacteria</taxon>
        <taxon>Pseudomonadati</taxon>
        <taxon>Verrucomicrobiota</taxon>
        <taxon>Verrucomicrobiia</taxon>
        <taxon>Verrucomicrobiales</taxon>
        <taxon>Verrucomicrobiaceae</taxon>
        <taxon>Prosthecobacter</taxon>
    </lineage>
</organism>
<gene>
    <name evidence="1" type="ORF">GCM10023213_07410</name>
</gene>
<keyword evidence="2" id="KW-1185">Reference proteome</keyword>
<accession>A0ABP9NVW4</accession>
<name>A0ABP9NVW4_9BACT</name>